<evidence type="ECO:0000259" key="8">
    <source>
        <dbReference type="PROSITE" id="PS51819"/>
    </source>
</evidence>
<dbReference type="InterPro" id="IPR015797">
    <property type="entry name" value="NUDIX_hydrolase-like_dom_sf"/>
</dbReference>
<evidence type="ECO:0008006" key="11">
    <source>
        <dbReference type="Google" id="ProtNLM"/>
    </source>
</evidence>
<dbReference type="PANTHER" id="PTHR12992:SF11">
    <property type="entry name" value="MITOCHONDRIAL COENZYME A DIPHOSPHATASE NUDT8"/>
    <property type="match status" value="1"/>
</dbReference>
<dbReference type="InterPro" id="IPR045121">
    <property type="entry name" value="CoAse"/>
</dbReference>
<evidence type="ECO:0000259" key="7">
    <source>
        <dbReference type="PROSITE" id="PS51462"/>
    </source>
</evidence>
<gene>
    <name evidence="9" type="ORF">BRE01_30020</name>
</gene>
<dbReference type="SUPFAM" id="SSF54593">
    <property type="entry name" value="Glyoxalase/Bleomycin resistance protein/Dihydroxybiphenyl dioxygenase"/>
    <property type="match status" value="1"/>
</dbReference>
<dbReference type="InterPro" id="IPR000086">
    <property type="entry name" value="NUDIX_hydrolase_dom"/>
</dbReference>
<reference evidence="9 10" key="1">
    <citation type="submission" date="2019-06" db="EMBL/GenBank/DDBJ databases">
        <title>Whole genome shotgun sequence of Brevibacillus reuszeri NBRC 15719.</title>
        <authorList>
            <person name="Hosoyama A."/>
            <person name="Uohara A."/>
            <person name="Ohji S."/>
            <person name="Ichikawa N."/>
        </authorList>
    </citation>
    <scope>NUCLEOTIDE SEQUENCE [LARGE SCALE GENOMIC DNA]</scope>
    <source>
        <strain evidence="9 10">NBRC 15719</strain>
    </source>
</reference>
<dbReference type="InterPro" id="IPR004360">
    <property type="entry name" value="Glyas_Fos-R_dOase_dom"/>
</dbReference>
<evidence type="ECO:0000256" key="2">
    <source>
        <dbReference type="ARBA" id="ARBA00001946"/>
    </source>
</evidence>
<evidence type="ECO:0000256" key="3">
    <source>
        <dbReference type="ARBA" id="ARBA00022723"/>
    </source>
</evidence>
<proteinExistence type="predicted"/>
<dbReference type="Gene3D" id="3.90.79.10">
    <property type="entry name" value="Nucleoside Triphosphate Pyrophosphohydrolase"/>
    <property type="match status" value="1"/>
</dbReference>
<evidence type="ECO:0000313" key="9">
    <source>
        <dbReference type="EMBL" id="GED69300.1"/>
    </source>
</evidence>
<dbReference type="InterPro" id="IPR037523">
    <property type="entry name" value="VOC_core"/>
</dbReference>
<protein>
    <recommendedName>
        <fullName evidence="11">Lactoylglutathione lyase</fullName>
    </recommendedName>
</protein>
<organism evidence="9 10">
    <name type="scientific">Brevibacillus reuszeri</name>
    <dbReference type="NCBI Taxonomy" id="54915"/>
    <lineage>
        <taxon>Bacteria</taxon>
        <taxon>Bacillati</taxon>
        <taxon>Bacillota</taxon>
        <taxon>Bacilli</taxon>
        <taxon>Bacillales</taxon>
        <taxon>Paenibacillaceae</taxon>
        <taxon>Brevibacillus</taxon>
    </lineage>
</organism>
<dbReference type="PROSITE" id="PS51462">
    <property type="entry name" value="NUDIX"/>
    <property type="match status" value="1"/>
</dbReference>
<keyword evidence="3" id="KW-0479">Metal-binding</keyword>
<keyword evidence="5" id="KW-0460">Magnesium</keyword>
<evidence type="ECO:0000256" key="5">
    <source>
        <dbReference type="ARBA" id="ARBA00022842"/>
    </source>
</evidence>
<evidence type="ECO:0000256" key="6">
    <source>
        <dbReference type="ARBA" id="ARBA00023211"/>
    </source>
</evidence>
<evidence type="ECO:0000313" key="10">
    <source>
        <dbReference type="Proteomes" id="UP000319578"/>
    </source>
</evidence>
<dbReference type="InterPro" id="IPR029068">
    <property type="entry name" value="Glyas_Bleomycin-R_OHBP_Dase"/>
</dbReference>
<dbReference type="SUPFAM" id="SSF55811">
    <property type="entry name" value="Nudix"/>
    <property type="match status" value="1"/>
</dbReference>
<evidence type="ECO:0000256" key="1">
    <source>
        <dbReference type="ARBA" id="ARBA00001936"/>
    </source>
</evidence>
<keyword evidence="4" id="KW-0378">Hydrolase</keyword>
<dbReference type="Gene3D" id="3.10.180.10">
    <property type="entry name" value="2,3-Dihydroxybiphenyl 1,2-Dioxygenase, domain 1"/>
    <property type="match status" value="1"/>
</dbReference>
<keyword evidence="6" id="KW-0464">Manganese</keyword>
<dbReference type="EMBL" id="BJON01000011">
    <property type="protein sequence ID" value="GED69300.1"/>
    <property type="molecule type" value="Genomic_DNA"/>
</dbReference>
<dbReference type="Pfam" id="PF00903">
    <property type="entry name" value="Glyoxalase"/>
    <property type="match status" value="1"/>
</dbReference>
<keyword evidence="10" id="KW-1185">Reference proteome</keyword>
<comment type="cofactor">
    <cofactor evidence="2">
        <name>Mg(2+)</name>
        <dbReference type="ChEBI" id="CHEBI:18420"/>
    </cofactor>
</comment>
<dbReference type="RefSeq" id="WP_084766172.1">
    <property type="nucleotide sequence ID" value="NZ_BJON01000011.1"/>
</dbReference>
<dbReference type="CDD" id="cd03426">
    <property type="entry name" value="NUDIX_CoAse_Nudt7"/>
    <property type="match status" value="1"/>
</dbReference>
<accession>A0ABQ0TMZ2</accession>
<dbReference type="PANTHER" id="PTHR12992">
    <property type="entry name" value="NUDIX HYDROLASE"/>
    <property type="match status" value="1"/>
</dbReference>
<dbReference type="PROSITE" id="PS51819">
    <property type="entry name" value="VOC"/>
    <property type="match status" value="1"/>
</dbReference>
<sequence length="348" mass="38979">MIDRLDHLVLTVRDIEATCRFYEQVLGMKAVTFGEGRRALQYGQQKINLHQVGHEFEPKAMHPVSGSADLCFIASAPLEQVIQSMKEHGVEIVEGPVQKTGAMGPILSVYMRDPDHNLIEVSNYLTPMLTRVNPPDDPLLTDIAKVFHQRESGIMGAQRTGVFSVLLPLVKMEDGRLGVLFEKRASTMRRQANEVCFPGGKAEDGDDSRWMTARRETSEELGLPLEHIHYMGELDMLTGPGSATIYPFVGYVEGIANMQPNPEEVGDVFIIPLDTLRVTQPATYRSTVSTEPEDDFPFHLIPGGKRYPWRAGTIEHLFYEIDGRVIWGLTARVLAHFLELIQSDEAFS</sequence>
<dbReference type="Proteomes" id="UP000319578">
    <property type="component" value="Unassembled WGS sequence"/>
</dbReference>
<dbReference type="CDD" id="cd07253">
    <property type="entry name" value="GLOD5"/>
    <property type="match status" value="1"/>
</dbReference>
<comment type="caution">
    <text evidence="9">The sequence shown here is derived from an EMBL/GenBank/DDBJ whole genome shotgun (WGS) entry which is preliminary data.</text>
</comment>
<comment type="cofactor">
    <cofactor evidence="1">
        <name>Mn(2+)</name>
        <dbReference type="ChEBI" id="CHEBI:29035"/>
    </cofactor>
</comment>
<feature type="domain" description="VOC" evidence="8">
    <location>
        <begin position="4"/>
        <end position="124"/>
    </location>
</feature>
<feature type="domain" description="Nudix hydrolase" evidence="7">
    <location>
        <begin position="158"/>
        <end position="294"/>
    </location>
</feature>
<name>A0ABQ0TMZ2_9BACL</name>
<evidence type="ECO:0000256" key="4">
    <source>
        <dbReference type="ARBA" id="ARBA00022801"/>
    </source>
</evidence>
<dbReference type="Pfam" id="PF00293">
    <property type="entry name" value="NUDIX"/>
    <property type="match status" value="1"/>
</dbReference>